<keyword evidence="2" id="KW-0378">Hydrolase</keyword>
<protein>
    <recommendedName>
        <fullName evidence="2">Large ribosomal subunit assembly factor BipA</fullName>
        <ecNumber evidence="2">3.6.5.-</ecNumber>
    </recommendedName>
    <alternativeName>
        <fullName evidence="2">GTP-binding protein BipA</fullName>
    </alternativeName>
</protein>
<evidence type="ECO:0000259" key="3">
    <source>
        <dbReference type="PROSITE" id="PS51722"/>
    </source>
</evidence>
<dbReference type="InterPro" id="IPR048876">
    <property type="entry name" value="BipA_C"/>
</dbReference>
<dbReference type="InterPro" id="IPR031157">
    <property type="entry name" value="G_TR_CS"/>
</dbReference>
<dbReference type="InterPro" id="IPR042116">
    <property type="entry name" value="TypA/BipA_C"/>
</dbReference>
<dbReference type="PROSITE" id="PS51722">
    <property type="entry name" value="G_TR_2"/>
    <property type="match status" value="1"/>
</dbReference>
<keyword evidence="2" id="KW-0820">tRNA-binding</keyword>
<dbReference type="Proteomes" id="UP000778797">
    <property type="component" value="Unassembled WGS sequence"/>
</dbReference>
<evidence type="ECO:0000313" key="4">
    <source>
        <dbReference type="EMBL" id="MCC1484087.1"/>
    </source>
</evidence>
<dbReference type="SUPFAM" id="SSF52540">
    <property type="entry name" value="P-loop containing nucleoside triphosphate hydrolases"/>
    <property type="match status" value="1"/>
</dbReference>
<dbReference type="InterPro" id="IPR000795">
    <property type="entry name" value="T_Tr_GTP-bd_dom"/>
</dbReference>
<comment type="subunit">
    <text evidence="2">Monomer.</text>
</comment>
<evidence type="ECO:0000256" key="1">
    <source>
        <dbReference type="ARBA" id="ARBA00023134"/>
    </source>
</evidence>
<dbReference type="CDD" id="cd03691">
    <property type="entry name" value="BipA_TypA_II"/>
    <property type="match status" value="1"/>
</dbReference>
<dbReference type="Pfam" id="PF00679">
    <property type="entry name" value="EFG_C"/>
    <property type="match status" value="1"/>
</dbReference>
<dbReference type="InterPro" id="IPR047041">
    <property type="entry name" value="BipA_GTP-bd_dom"/>
</dbReference>
<reference evidence="5" key="2">
    <citation type="submission" date="2023-07" db="EMBL/GenBank/DDBJ databases">
        <title>Genome of Winogradskyella sp. E313.</title>
        <authorList>
            <person name="Zhou Y."/>
        </authorList>
    </citation>
    <scope>NUCLEOTIDE SEQUENCE [LARGE SCALE GENOMIC DNA]</scope>
    <source>
        <strain evidence="5">E313</strain>
    </source>
</reference>
<dbReference type="RefSeq" id="WP_227476587.1">
    <property type="nucleotide sequence ID" value="NZ_JAFMPT010000005.1"/>
</dbReference>
<dbReference type="InterPro" id="IPR035651">
    <property type="entry name" value="BipA_V"/>
</dbReference>
<reference evidence="5" key="1">
    <citation type="submission" date="2021-03" db="EMBL/GenBank/DDBJ databases">
        <title>Genome of Cognatishimia sp. F0-27.</title>
        <authorList>
            <person name="Ping X."/>
        </authorList>
    </citation>
    <scope>NUCLEOTIDE SEQUENCE [LARGE SCALE GENOMIC DNA]</scope>
    <source>
        <strain evidence="5">E313</strain>
    </source>
</reference>
<dbReference type="Gene3D" id="2.40.50.250">
    <property type="entry name" value="bipa protein"/>
    <property type="match status" value="1"/>
</dbReference>
<dbReference type="Pfam" id="PF03144">
    <property type="entry name" value="GTP_EFTU_D2"/>
    <property type="match status" value="1"/>
</dbReference>
<comment type="caution">
    <text evidence="4">The sequence shown here is derived from an EMBL/GenBank/DDBJ whole genome shotgun (WGS) entry which is preliminary data.</text>
</comment>
<keyword evidence="2" id="KW-0694">RNA-binding</keyword>
<dbReference type="InterPro" id="IPR006298">
    <property type="entry name" value="BipA"/>
</dbReference>
<gene>
    <name evidence="4" type="primary">typA</name>
    <name evidence="2" type="synonym">bipA</name>
    <name evidence="4" type="ORF">J1C55_05745</name>
</gene>
<comment type="subcellular location">
    <subcellularLocation>
        <location evidence="2">Cytoplasm</location>
    </subcellularLocation>
    <text evidence="2">Binds to ribosomes.</text>
</comment>
<dbReference type="InterPro" id="IPR000640">
    <property type="entry name" value="EFG_V-like"/>
</dbReference>
<dbReference type="Gene3D" id="2.40.30.10">
    <property type="entry name" value="Translation factors"/>
    <property type="match status" value="1"/>
</dbReference>
<comment type="function">
    <text evidence="2">A 50S ribosomal subunit assembly protein with GTPase activity, required for 50S subunit assembly at low temperatures, may also play a role in translation. Binds GTP and analogs. Binds the 70S ribosome between the 30S and 50S subunits, in a similar position as ribosome-bound EF-G; it contacts a number of ribosomal proteins, both rRNAs and the A-site tRNA.</text>
</comment>
<dbReference type="EMBL" id="JAFMPT010000005">
    <property type="protein sequence ID" value="MCC1484087.1"/>
    <property type="molecule type" value="Genomic_DNA"/>
</dbReference>
<dbReference type="InterPro" id="IPR027417">
    <property type="entry name" value="P-loop_NTPase"/>
</dbReference>
<comment type="catalytic activity">
    <reaction evidence="2">
        <text>GTP + H2O = GDP + phosphate + H(+)</text>
        <dbReference type="Rhea" id="RHEA:19669"/>
        <dbReference type="ChEBI" id="CHEBI:15377"/>
        <dbReference type="ChEBI" id="CHEBI:15378"/>
        <dbReference type="ChEBI" id="CHEBI:37565"/>
        <dbReference type="ChEBI" id="CHEBI:43474"/>
        <dbReference type="ChEBI" id="CHEBI:58189"/>
    </reaction>
</comment>
<keyword evidence="5" id="KW-1185">Reference proteome</keyword>
<dbReference type="CDD" id="cd03710">
    <property type="entry name" value="BipA_TypA_C"/>
    <property type="match status" value="1"/>
</dbReference>
<dbReference type="HAMAP" id="MF_00849">
    <property type="entry name" value="BipA"/>
    <property type="match status" value="1"/>
</dbReference>
<dbReference type="EC" id="3.6.5.-" evidence="2"/>
<dbReference type="InterPro" id="IPR009000">
    <property type="entry name" value="Transl_B-barrel_sf"/>
</dbReference>
<feature type="domain" description="Tr-type G" evidence="3">
    <location>
        <begin position="2"/>
        <end position="197"/>
    </location>
</feature>
<accession>A0ABS8EMK2</accession>
<dbReference type="PROSITE" id="PS00301">
    <property type="entry name" value="G_TR_1"/>
    <property type="match status" value="1"/>
</dbReference>
<dbReference type="NCBIfam" id="TIGR00231">
    <property type="entry name" value="small_GTP"/>
    <property type="match status" value="1"/>
</dbReference>
<keyword evidence="2" id="KW-0690">Ribosome biogenesis</keyword>
<dbReference type="CDD" id="cd16263">
    <property type="entry name" value="BipA_III"/>
    <property type="match status" value="1"/>
</dbReference>
<dbReference type="InterPro" id="IPR004161">
    <property type="entry name" value="EFTu-like_2"/>
</dbReference>
<dbReference type="Gene3D" id="3.40.50.300">
    <property type="entry name" value="P-loop containing nucleotide triphosphate hydrolases"/>
    <property type="match status" value="1"/>
</dbReference>
<dbReference type="Gene3D" id="3.30.70.870">
    <property type="entry name" value="Elongation Factor G (Translational Gtpase), domain 3"/>
    <property type="match status" value="1"/>
</dbReference>
<name>A0ABS8EMK2_9FLAO</name>
<dbReference type="Gene3D" id="3.30.70.240">
    <property type="match status" value="1"/>
</dbReference>
<dbReference type="Pfam" id="PF21018">
    <property type="entry name" value="BipA_C"/>
    <property type="match status" value="1"/>
</dbReference>
<organism evidence="4 5">
    <name type="scientific">Winogradskyella immobilis</name>
    <dbReference type="NCBI Taxonomy" id="2816852"/>
    <lineage>
        <taxon>Bacteria</taxon>
        <taxon>Pseudomonadati</taxon>
        <taxon>Bacteroidota</taxon>
        <taxon>Flavobacteriia</taxon>
        <taxon>Flavobacteriales</taxon>
        <taxon>Flavobacteriaceae</taxon>
        <taxon>Winogradskyella</taxon>
    </lineage>
</organism>
<keyword evidence="2" id="KW-0699">rRNA-binding</keyword>
<evidence type="ECO:0000313" key="5">
    <source>
        <dbReference type="Proteomes" id="UP000778797"/>
    </source>
</evidence>
<dbReference type="InterPro" id="IPR047042">
    <property type="entry name" value="BipA_II"/>
</dbReference>
<keyword evidence="2" id="KW-0547">Nucleotide-binding</keyword>
<comment type="similarity">
    <text evidence="2">Belongs to the TRAFAC class translation factor GTPase superfamily. Classic translation factor GTPase family. BipA subfamily.</text>
</comment>
<dbReference type="Pfam" id="PF00009">
    <property type="entry name" value="GTP_EFTU"/>
    <property type="match status" value="1"/>
</dbReference>
<proteinExistence type="inferred from homology"/>
<dbReference type="NCBIfam" id="TIGR01394">
    <property type="entry name" value="TypA_BipA"/>
    <property type="match status" value="1"/>
</dbReference>
<dbReference type="PANTHER" id="PTHR42908:SF8">
    <property type="entry name" value="TR-TYPE G DOMAIN-CONTAINING PROTEIN"/>
    <property type="match status" value="1"/>
</dbReference>
<dbReference type="PRINTS" id="PR00315">
    <property type="entry name" value="ELONGATNFCT"/>
</dbReference>
<evidence type="ECO:0000256" key="2">
    <source>
        <dbReference type="HAMAP-Rule" id="MF_00849"/>
    </source>
</evidence>
<keyword evidence="1 2" id="KW-0342">GTP-binding</keyword>
<sequence length="599" mass="67284">MAKIKNIAIIAHVDHGKTTLVDKIMYHCQLFRENENTGDLILDNNDLERERGITITSKNVSVVYRDTKINIIDTPGHADFGGEVERVLNMADGVLLLVDAFEGPMPQTRFVLQKAIDLGLKPCVVVNKVDKENCTPEEVHEKVFDLMFELGAEEWQLDFPTVYGSAKHNWMSEDWENPTDNIEPLLDMVIEHIPEPKIEEGTTQMLITSLDFSSFTGRIAIGRLTRGELKAGQQISLVKRDGSIVKSRIKELHTFEGLGRKKVDAVQTGDICAIVGLEGFEIGDTVADLEQPEGLKTIAIDEPTMSMLFTINDSPFFGKDGKFVTSRHIKERLTKELEKNLALRVEETDSADKFMVFGRGVLHLSVLIETMRREGYELQIGQPQVIIKEVDGVKCEPFEEMTIDLPEHVSGKAIEMVTMRKGEMTSMEAKGDRMVCEFIVPSRGIIGLRNQLLTATAGEAIMAHRFKEYQPLKGGIPERQNGSLVSMENGSAIPYSIDKLQDRGKFFVDPGEDIYEGQVIGENSRGDDMTVNVTKTKKLSNVRSSGADDKAKIVPAIKFSLEEALEYIQKDEYVEVTPNHLRLRKVFLKEVDRKRNKNI</sequence>
<dbReference type="PANTHER" id="PTHR42908">
    <property type="entry name" value="TRANSLATION ELONGATION FACTOR-RELATED"/>
    <property type="match status" value="1"/>
</dbReference>
<dbReference type="InterPro" id="IPR005225">
    <property type="entry name" value="Small_GTP-bd"/>
</dbReference>
<dbReference type="InterPro" id="IPR047043">
    <property type="entry name" value="BipA_III"/>
</dbReference>
<dbReference type="InterPro" id="IPR035647">
    <property type="entry name" value="EFG_III/V"/>
</dbReference>
<feature type="binding site" evidence="2">
    <location>
        <begin position="14"/>
        <end position="19"/>
    </location>
    <ligand>
        <name>GTP</name>
        <dbReference type="ChEBI" id="CHEBI:37565"/>
    </ligand>
</feature>
<dbReference type="SUPFAM" id="SSF54980">
    <property type="entry name" value="EF-G C-terminal domain-like"/>
    <property type="match status" value="2"/>
</dbReference>
<keyword evidence="2" id="KW-0963">Cytoplasm</keyword>
<feature type="binding site" evidence="2">
    <location>
        <begin position="127"/>
        <end position="130"/>
    </location>
    <ligand>
        <name>GTP</name>
        <dbReference type="ChEBI" id="CHEBI:37565"/>
    </ligand>
</feature>
<dbReference type="SUPFAM" id="SSF50447">
    <property type="entry name" value="Translation proteins"/>
    <property type="match status" value="1"/>
</dbReference>
<dbReference type="CDD" id="cd01891">
    <property type="entry name" value="TypA_BipA"/>
    <property type="match status" value="1"/>
</dbReference>